<evidence type="ECO:0000256" key="1">
    <source>
        <dbReference type="SAM" id="MobiDB-lite"/>
    </source>
</evidence>
<name>A0AAW0CZV7_9AGAR</name>
<feature type="compositionally biased region" description="Basic and acidic residues" evidence="1">
    <location>
        <begin position="12"/>
        <end position="27"/>
    </location>
</feature>
<feature type="compositionally biased region" description="Basic and acidic residues" evidence="1">
    <location>
        <begin position="219"/>
        <end position="245"/>
    </location>
</feature>
<accession>A0AAW0CZV7</accession>
<comment type="caution">
    <text evidence="2">The sequence shown here is derived from an EMBL/GenBank/DDBJ whole genome shotgun (WGS) entry which is preliminary data.</text>
</comment>
<feature type="compositionally biased region" description="Basic and acidic residues" evidence="1">
    <location>
        <begin position="149"/>
        <end position="158"/>
    </location>
</feature>
<reference evidence="2 3" key="1">
    <citation type="journal article" date="2024" name="J Genomics">
        <title>Draft genome sequencing and assembly of Favolaschia claudopus CIRM-BRFM 2984 isolated from oak limbs.</title>
        <authorList>
            <person name="Navarro D."/>
            <person name="Drula E."/>
            <person name="Chaduli D."/>
            <person name="Cazenave R."/>
            <person name="Ahrendt S."/>
            <person name="Wang J."/>
            <person name="Lipzen A."/>
            <person name="Daum C."/>
            <person name="Barry K."/>
            <person name="Grigoriev I.V."/>
            <person name="Favel A."/>
            <person name="Rosso M.N."/>
            <person name="Martin F."/>
        </authorList>
    </citation>
    <scope>NUCLEOTIDE SEQUENCE [LARGE SCALE GENOMIC DNA]</scope>
    <source>
        <strain evidence="2 3">CIRM-BRFM 2984</strain>
    </source>
</reference>
<feature type="compositionally biased region" description="Basic residues" evidence="1">
    <location>
        <begin position="63"/>
        <end position="85"/>
    </location>
</feature>
<dbReference type="EMBL" id="JAWWNJ010000012">
    <property type="protein sequence ID" value="KAK7043424.1"/>
    <property type="molecule type" value="Genomic_DNA"/>
</dbReference>
<sequence length="259" mass="30272">MGDVNAVGVECSDSRRANEQQSKKVGEYIHIPPIPSHPIPAPRRENLDFEKPLRGRGNSRKETRTKRRRCPSGAKARRRSQRKSRRQEGEASQSSKQRVRNWKTCVYVASPPSEQIARSREPDSTATRTRRRRRRRQACPSHPVTVPLRAREHQEHLRDVRRHSKRRETMMDVDRSAPTTPPPIARARIQRRRLDETCVAAVKPGNQEKMQDDDDDERKEEKQGTPSHTHGDNDERLTPKEEQKRQTNGIWKEKRRKDE</sequence>
<feature type="compositionally biased region" description="Pro residues" evidence="1">
    <location>
        <begin position="32"/>
        <end position="41"/>
    </location>
</feature>
<organism evidence="2 3">
    <name type="scientific">Favolaschia claudopus</name>
    <dbReference type="NCBI Taxonomy" id="2862362"/>
    <lineage>
        <taxon>Eukaryota</taxon>
        <taxon>Fungi</taxon>
        <taxon>Dikarya</taxon>
        <taxon>Basidiomycota</taxon>
        <taxon>Agaricomycotina</taxon>
        <taxon>Agaricomycetes</taxon>
        <taxon>Agaricomycetidae</taxon>
        <taxon>Agaricales</taxon>
        <taxon>Marasmiineae</taxon>
        <taxon>Mycenaceae</taxon>
        <taxon>Favolaschia</taxon>
    </lineage>
</organism>
<keyword evidence="3" id="KW-1185">Reference proteome</keyword>
<dbReference type="AlphaFoldDB" id="A0AAW0CZV7"/>
<feature type="region of interest" description="Disordered" evidence="1">
    <location>
        <begin position="1"/>
        <end position="259"/>
    </location>
</feature>
<feature type="compositionally biased region" description="Basic and acidic residues" evidence="1">
    <location>
        <begin position="42"/>
        <end position="53"/>
    </location>
</feature>
<feature type="compositionally biased region" description="Basic residues" evidence="1">
    <location>
        <begin position="128"/>
        <end position="137"/>
    </location>
</feature>
<dbReference type="Proteomes" id="UP001362999">
    <property type="component" value="Unassembled WGS sequence"/>
</dbReference>
<evidence type="ECO:0000313" key="3">
    <source>
        <dbReference type="Proteomes" id="UP001362999"/>
    </source>
</evidence>
<protein>
    <submittedName>
        <fullName evidence="2">Uncharacterized protein</fullName>
    </submittedName>
</protein>
<evidence type="ECO:0000313" key="2">
    <source>
        <dbReference type="EMBL" id="KAK7043424.1"/>
    </source>
</evidence>
<gene>
    <name evidence="2" type="ORF">R3P38DRAFT_243733</name>
</gene>
<proteinExistence type="predicted"/>